<dbReference type="SUPFAM" id="SSF53383">
    <property type="entry name" value="PLP-dependent transferases"/>
    <property type="match status" value="1"/>
</dbReference>
<keyword evidence="5" id="KW-0456">Lyase</keyword>
<dbReference type="InterPro" id="IPR015421">
    <property type="entry name" value="PyrdxlP-dep_Trfase_major"/>
</dbReference>
<accession>A0A1U9KBB2</accession>
<dbReference type="Proteomes" id="UP000188603">
    <property type="component" value="Chromosome"/>
</dbReference>
<dbReference type="EMBL" id="CP019699">
    <property type="protein sequence ID" value="AQS57306.1"/>
    <property type="molecule type" value="Genomic_DNA"/>
</dbReference>
<keyword evidence="4" id="KW-0663">Pyridoxal phosphate</keyword>
<keyword evidence="3" id="KW-0210">Decarboxylase</keyword>
<name>A0A1U9KBB2_9BACL</name>
<dbReference type="InterPro" id="IPR008286">
    <property type="entry name" value="Prn/Lys/Arg_de-COase_C"/>
</dbReference>
<reference evidence="8 9" key="1">
    <citation type="journal article" date="2015" name="Int. J. Syst. Evol. Microbiol.">
        <title>Novibacillus thermophilus gen. nov., sp. nov., a Gram-staining-negative and moderately thermophilic member of the family Thermoactinomycetaceae.</title>
        <authorList>
            <person name="Yang G."/>
            <person name="Chen J."/>
            <person name="Zhou S."/>
        </authorList>
    </citation>
    <scope>NUCLEOTIDE SEQUENCE [LARGE SCALE GENOMIC DNA]</scope>
    <source>
        <strain evidence="8 9">SG-1</strain>
    </source>
</reference>
<dbReference type="CDD" id="cd00615">
    <property type="entry name" value="Orn_deC_like"/>
    <property type="match status" value="1"/>
</dbReference>
<organism evidence="8 9">
    <name type="scientific">Novibacillus thermophilus</name>
    <dbReference type="NCBI Taxonomy" id="1471761"/>
    <lineage>
        <taxon>Bacteria</taxon>
        <taxon>Bacillati</taxon>
        <taxon>Bacillota</taxon>
        <taxon>Bacilli</taxon>
        <taxon>Bacillales</taxon>
        <taxon>Thermoactinomycetaceae</taxon>
        <taxon>Novibacillus</taxon>
    </lineage>
</organism>
<dbReference type="GO" id="GO:0016831">
    <property type="term" value="F:carboxy-lyase activity"/>
    <property type="evidence" value="ECO:0007669"/>
    <property type="project" value="UniProtKB-KW"/>
</dbReference>
<evidence type="ECO:0000256" key="2">
    <source>
        <dbReference type="ARBA" id="ARBA00010671"/>
    </source>
</evidence>
<dbReference type="Pfam" id="PF03711">
    <property type="entry name" value="OKR_DC_1_C"/>
    <property type="match status" value="1"/>
</dbReference>
<dbReference type="InterPro" id="IPR000310">
    <property type="entry name" value="Orn/Lys/Arg_deCO2ase_major_dom"/>
</dbReference>
<evidence type="ECO:0000256" key="3">
    <source>
        <dbReference type="ARBA" id="ARBA00022793"/>
    </source>
</evidence>
<gene>
    <name evidence="8" type="ORF">B0W44_00155</name>
</gene>
<protein>
    <recommendedName>
        <fullName evidence="10">Amino acid decarboxylase</fullName>
    </recommendedName>
</protein>
<dbReference type="SUPFAM" id="SSF55904">
    <property type="entry name" value="Ornithine decarboxylase C-terminal domain"/>
    <property type="match status" value="1"/>
</dbReference>
<dbReference type="Gene3D" id="3.90.105.10">
    <property type="entry name" value="Molybdopterin biosynthesis moea protein, domain 2"/>
    <property type="match status" value="1"/>
</dbReference>
<comment type="cofactor">
    <cofactor evidence="1">
        <name>pyridoxal 5'-phosphate</name>
        <dbReference type="ChEBI" id="CHEBI:597326"/>
    </cofactor>
</comment>
<evidence type="ECO:0000256" key="1">
    <source>
        <dbReference type="ARBA" id="ARBA00001933"/>
    </source>
</evidence>
<evidence type="ECO:0000256" key="5">
    <source>
        <dbReference type="ARBA" id="ARBA00023239"/>
    </source>
</evidence>
<evidence type="ECO:0008006" key="10">
    <source>
        <dbReference type="Google" id="ProtNLM"/>
    </source>
</evidence>
<feature type="domain" description="Orn/Lys/Arg decarboxylase C-terminal" evidence="7">
    <location>
        <begin position="399"/>
        <end position="460"/>
    </location>
</feature>
<dbReference type="InterPro" id="IPR036633">
    <property type="entry name" value="Prn/Lys/Arg_de-COase_C_sf"/>
</dbReference>
<dbReference type="InterPro" id="IPR052357">
    <property type="entry name" value="Orn_Lys_Arg_decarboxylase-I"/>
</dbReference>
<dbReference type="OrthoDB" id="9815233at2"/>
<dbReference type="KEGG" id="ntr:B0W44_00155"/>
<dbReference type="RefSeq" id="WP_149026890.1">
    <property type="nucleotide sequence ID" value="NZ_CP019699.1"/>
</dbReference>
<keyword evidence="9" id="KW-1185">Reference proteome</keyword>
<dbReference type="PANTHER" id="PTHR43277">
    <property type="entry name" value="ARGININE DECARBOXYLASE"/>
    <property type="match status" value="1"/>
</dbReference>
<feature type="domain" description="Orn/Lys/Arg decarboxylases family 1 pyridoxal-P attachment site" evidence="6">
    <location>
        <begin position="8"/>
        <end position="305"/>
    </location>
</feature>
<proteinExistence type="inferred from homology"/>
<evidence type="ECO:0000256" key="4">
    <source>
        <dbReference type="ARBA" id="ARBA00022898"/>
    </source>
</evidence>
<dbReference type="STRING" id="1471761.B0W44_00155"/>
<dbReference type="Pfam" id="PF01276">
    <property type="entry name" value="OKR_DC_1"/>
    <property type="match status" value="1"/>
</dbReference>
<evidence type="ECO:0000313" key="8">
    <source>
        <dbReference type="EMBL" id="AQS57306.1"/>
    </source>
</evidence>
<sequence length="473" mass="51593">MDMKQHDTPLLDALIRHVETHDSYFHVPGHKQGRFFDKGGRPYFEEILKLDLTEVGELDDLHEPTGVILEAQRLAAHAFGATQTWFLVGGSTVGNLALVKTVCAPGDGIVVQRNSHKSVFNGCVLAGARPVYLQPARDAATGVYAGVSAEQLRGTLKRHPNVKAVFLTNPNYYGMAQPVDELAAVCERFGVPLIVDEAHGAHFSVHPQLPRSAIVSGATAVVQSAHKMLPAMTMTAMVHAHGTSAFREKLQVALTQLQSSSPSYPLLASLDLARKYYATQARCDVEKSLPVVKWLRDEINGRGEWKALSPDDPYKLILQRPGWSGYEIAAGLRSEGVPLELSDSANGLAVLPLGLGVRECDVLLQAVDRWSDKARVPKGSTWDVPPLDLPDVSVDLPLSQVVQQDGEWCPLEHAAGRIAKRAVLPYPPGIPVVLPGETFSRRVVEYIQFLLSYGARFQGVKVTPSNTYVEVVK</sequence>
<dbReference type="AlphaFoldDB" id="A0A1U9KBB2"/>
<evidence type="ECO:0000313" key="9">
    <source>
        <dbReference type="Proteomes" id="UP000188603"/>
    </source>
</evidence>
<dbReference type="InterPro" id="IPR015424">
    <property type="entry name" value="PyrdxlP-dep_Trfase"/>
</dbReference>
<evidence type="ECO:0000259" key="6">
    <source>
        <dbReference type="Pfam" id="PF01276"/>
    </source>
</evidence>
<evidence type="ECO:0000259" key="7">
    <source>
        <dbReference type="Pfam" id="PF03711"/>
    </source>
</evidence>
<dbReference type="Gene3D" id="3.40.640.10">
    <property type="entry name" value="Type I PLP-dependent aspartate aminotransferase-like (Major domain)"/>
    <property type="match status" value="1"/>
</dbReference>
<dbReference type="PANTHER" id="PTHR43277:SF3">
    <property type="entry name" value="DECARBOXYLASE, PUTATIVE-RELATED"/>
    <property type="match status" value="1"/>
</dbReference>
<comment type="similarity">
    <text evidence="2">Belongs to the Orn/Lys/Arg decarboxylase class-I family.</text>
</comment>